<dbReference type="HOGENOM" id="CLU_2988579_0_0_9"/>
<sequence length="57" mass="6659">MTSSFGLPEYRLYPFHCRTNLKIGVPQRESASFPQSFLFKNSEPSRCSIVPPYCWEQ</sequence>
<reference evidence="1 2" key="2">
    <citation type="submission" date="2007-08" db="EMBL/GenBank/DDBJ databases">
        <authorList>
            <person name="Fulton L."/>
            <person name="Clifton S."/>
            <person name="Fulton B."/>
            <person name="Xu J."/>
            <person name="Minx P."/>
            <person name="Pepin K.H."/>
            <person name="Johnson M."/>
            <person name="Thiruvilangam P."/>
            <person name="Bhonagiri V."/>
            <person name="Nash W.E."/>
            <person name="Wang C."/>
            <person name="Mardis E.R."/>
            <person name="Wilson R.K."/>
        </authorList>
    </citation>
    <scope>NUCLEOTIDE SEQUENCE [LARGE SCALE GENOMIC DNA]</scope>
    <source>
        <strain evidence="1 2">DSM 753</strain>
    </source>
</reference>
<reference evidence="1 2" key="1">
    <citation type="submission" date="2007-08" db="EMBL/GenBank/DDBJ databases">
        <title>Draft genome sequence of Clostridium leptum (DSM 753).</title>
        <authorList>
            <person name="Sudarsanam P."/>
            <person name="Ley R."/>
            <person name="Guruge J."/>
            <person name="Turnbaugh P.J."/>
            <person name="Mahowald M."/>
            <person name="Liep D."/>
            <person name="Gordon J."/>
        </authorList>
    </citation>
    <scope>NUCLEOTIDE SEQUENCE [LARGE SCALE GENOMIC DNA]</scope>
    <source>
        <strain evidence="1 2">DSM 753</strain>
    </source>
</reference>
<gene>
    <name evidence="1" type="ORF">CLOLEP_01975</name>
</gene>
<evidence type="ECO:0000313" key="2">
    <source>
        <dbReference type="Proteomes" id="UP000003490"/>
    </source>
</evidence>
<dbReference type="Proteomes" id="UP000003490">
    <property type="component" value="Unassembled WGS sequence"/>
</dbReference>
<accession>A7VTT2</accession>
<dbReference type="EMBL" id="ABCB02000018">
    <property type="protein sequence ID" value="EDO61578.1"/>
    <property type="molecule type" value="Genomic_DNA"/>
</dbReference>
<name>A7VTT2_9FIRM</name>
<comment type="caution">
    <text evidence="1">The sequence shown here is derived from an EMBL/GenBank/DDBJ whole genome shotgun (WGS) entry which is preliminary data.</text>
</comment>
<proteinExistence type="predicted"/>
<protein>
    <submittedName>
        <fullName evidence="1">Uncharacterized protein</fullName>
    </submittedName>
</protein>
<evidence type="ECO:0000313" key="1">
    <source>
        <dbReference type="EMBL" id="EDO61578.1"/>
    </source>
</evidence>
<organism evidence="1 2">
    <name type="scientific">[Clostridium] leptum DSM 753</name>
    <dbReference type="NCBI Taxonomy" id="428125"/>
    <lineage>
        <taxon>Bacteria</taxon>
        <taxon>Bacillati</taxon>
        <taxon>Bacillota</taxon>
        <taxon>Clostridia</taxon>
        <taxon>Eubacteriales</taxon>
        <taxon>Oscillospiraceae</taxon>
        <taxon>Oscillospiraceae incertae sedis</taxon>
    </lineage>
</organism>
<dbReference type="AlphaFoldDB" id="A7VTT2"/>